<dbReference type="PANTHER" id="PTHR42060:SF1">
    <property type="entry name" value="NHL REPEAT-CONTAINING PROTEIN"/>
    <property type="match status" value="1"/>
</dbReference>
<accession>A0ABV7C514</accession>
<protein>
    <submittedName>
        <fullName evidence="2">SMP-30/gluconolactonase/LRE family protein</fullName>
    </submittedName>
</protein>
<dbReference type="Proteomes" id="UP001595420">
    <property type="component" value="Unassembled WGS sequence"/>
</dbReference>
<dbReference type="PANTHER" id="PTHR42060">
    <property type="entry name" value="NHL REPEAT-CONTAINING PROTEIN-RELATED"/>
    <property type="match status" value="1"/>
</dbReference>
<dbReference type="RefSeq" id="WP_216839924.1">
    <property type="nucleotide sequence ID" value="NZ_JAFNJS010000011.1"/>
</dbReference>
<sequence>MLQRRLFLALAPATLLGRPVSAQPAPDILARFPHGTFLENLVVEPGGRVLFTNYFARRIESWSEGGGAAAWAEVPVHPVSLTPLGDGRQALAAHGASFLGGPAALRGSGLVLLLAADGSTQRRIPLPEAIFPNGGLLLAPGRLLLADSALGRIWAIDIDAGTVTPWLDHPLLAPVAGRGGPGVNGLKRQGDALLISNSATRQLLRLRLAGGAPSGAPEVVAQMTGGVDDFVVAADGTVYAATHATGLARLAPGASAPETIPAPGVEGSTAVALTPDGRALYALGTGGLTSGGQGEAVLARLRIA</sequence>
<evidence type="ECO:0000313" key="3">
    <source>
        <dbReference type="Proteomes" id="UP001595420"/>
    </source>
</evidence>
<evidence type="ECO:0000313" key="2">
    <source>
        <dbReference type="EMBL" id="MFC3003475.1"/>
    </source>
</evidence>
<gene>
    <name evidence="2" type="ORF">ACFOD3_26510</name>
</gene>
<keyword evidence="1" id="KW-0732">Signal</keyword>
<feature type="chain" id="PRO_5047224142" evidence="1">
    <location>
        <begin position="23"/>
        <end position="304"/>
    </location>
</feature>
<organism evidence="2 3">
    <name type="scientific">Falsiroseomonas tokyonensis</name>
    <dbReference type="NCBI Taxonomy" id="430521"/>
    <lineage>
        <taxon>Bacteria</taxon>
        <taxon>Pseudomonadati</taxon>
        <taxon>Pseudomonadota</taxon>
        <taxon>Alphaproteobacteria</taxon>
        <taxon>Acetobacterales</taxon>
        <taxon>Roseomonadaceae</taxon>
        <taxon>Falsiroseomonas</taxon>
    </lineage>
</organism>
<feature type="signal peptide" evidence="1">
    <location>
        <begin position="1"/>
        <end position="22"/>
    </location>
</feature>
<evidence type="ECO:0000256" key="1">
    <source>
        <dbReference type="SAM" id="SignalP"/>
    </source>
</evidence>
<comment type="caution">
    <text evidence="2">The sequence shown here is derived from an EMBL/GenBank/DDBJ whole genome shotgun (WGS) entry which is preliminary data.</text>
</comment>
<dbReference type="InterPro" id="IPR052998">
    <property type="entry name" value="Hetero-Diels-Alderase-like"/>
</dbReference>
<proteinExistence type="predicted"/>
<reference evidence="3" key="1">
    <citation type="journal article" date="2019" name="Int. J. Syst. Evol. Microbiol.">
        <title>The Global Catalogue of Microorganisms (GCM) 10K type strain sequencing project: providing services to taxonomists for standard genome sequencing and annotation.</title>
        <authorList>
            <consortium name="The Broad Institute Genomics Platform"/>
            <consortium name="The Broad Institute Genome Sequencing Center for Infectious Disease"/>
            <person name="Wu L."/>
            <person name="Ma J."/>
        </authorList>
    </citation>
    <scope>NUCLEOTIDE SEQUENCE [LARGE SCALE GENOMIC DNA]</scope>
    <source>
        <strain evidence="3">CGMCC 1.16855</strain>
    </source>
</reference>
<keyword evidence="3" id="KW-1185">Reference proteome</keyword>
<dbReference type="EMBL" id="JBHRSB010000011">
    <property type="protein sequence ID" value="MFC3003475.1"/>
    <property type="molecule type" value="Genomic_DNA"/>
</dbReference>
<name>A0ABV7C514_9PROT</name>